<evidence type="ECO:0000313" key="10">
    <source>
        <dbReference type="Proteomes" id="UP000663828"/>
    </source>
</evidence>
<dbReference type="SMART" id="SM00744">
    <property type="entry name" value="RINGv"/>
    <property type="match status" value="1"/>
</dbReference>
<evidence type="ECO:0000313" key="11">
    <source>
        <dbReference type="Proteomes" id="UP000663852"/>
    </source>
</evidence>
<evidence type="ECO:0000313" key="9">
    <source>
        <dbReference type="EMBL" id="CAF1368532.1"/>
    </source>
</evidence>
<dbReference type="InterPro" id="IPR013083">
    <property type="entry name" value="Znf_RING/FYVE/PHD"/>
</dbReference>
<keyword evidence="3" id="KW-0862">Zinc</keyword>
<reference evidence="9" key="1">
    <citation type="submission" date="2021-02" db="EMBL/GenBank/DDBJ databases">
        <authorList>
            <person name="Nowell W R."/>
        </authorList>
    </citation>
    <scope>NUCLEOTIDE SEQUENCE</scope>
</reference>
<dbReference type="OrthoDB" id="8062037at2759"/>
<feature type="compositionally biased region" description="Basic and acidic residues" evidence="6">
    <location>
        <begin position="306"/>
        <end position="324"/>
    </location>
</feature>
<keyword evidence="5" id="KW-0175">Coiled coil</keyword>
<feature type="region of interest" description="Disordered" evidence="6">
    <location>
        <begin position="293"/>
        <end position="343"/>
    </location>
</feature>
<dbReference type="InterPro" id="IPR011016">
    <property type="entry name" value="Znf_RING-CH"/>
</dbReference>
<evidence type="ECO:0000313" key="8">
    <source>
        <dbReference type="EMBL" id="CAF1303681.1"/>
    </source>
</evidence>
<keyword evidence="1" id="KW-0479">Metal-binding</keyword>
<evidence type="ECO:0000256" key="2">
    <source>
        <dbReference type="ARBA" id="ARBA00022771"/>
    </source>
</evidence>
<accession>A0A815IN77</accession>
<dbReference type="EMBL" id="CAJNOR010002504">
    <property type="protein sequence ID" value="CAF1303681.1"/>
    <property type="molecule type" value="Genomic_DNA"/>
</dbReference>
<evidence type="ECO:0000256" key="3">
    <source>
        <dbReference type="ARBA" id="ARBA00022833"/>
    </source>
</evidence>
<dbReference type="AlphaFoldDB" id="A0A815IN77"/>
<feature type="coiled-coil region" evidence="5">
    <location>
        <begin position="224"/>
        <end position="290"/>
    </location>
</feature>
<dbReference type="PANTHER" id="PTHR46569">
    <property type="entry name" value="E3 UBIQUITIN-PROTEIN LIGASE TRAIP"/>
    <property type="match status" value="1"/>
</dbReference>
<evidence type="ECO:0000256" key="1">
    <source>
        <dbReference type="ARBA" id="ARBA00022723"/>
    </source>
</evidence>
<dbReference type="GO" id="GO:0005634">
    <property type="term" value="C:nucleus"/>
    <property type="evidence" value="ECO:0007669"/>
    <property type="project" value="TreeGrafter"/>
</dbReference>
<evidence type="ECO:0000256" key="4">
    <source>
        <dbReference type="PROSITE-ProRule" id="PRU00175"/>
    </source>
</evidence>
<dbReference type="PANTHER" id="PTHR46569:SF1">
    <property type="entry name" value="E3 UBIQUITIN-PROTEIN LIGASE RFWD3-RELATED"/>
    <property type="match status" value="1"/>
</dbReference>
<dbReference type="InterPro" id="IPR001841">
    <property type="entry name" value="Znf_RING"/>
</dbReference>
<evidence type="ECO:0000256" key="6">
    <source>
        <dbReference type="SAM" id="MobiDB-lite"/>
    </source>
</evidence>
<dbReference type="PROSITE" id="PS50089">
    <property type="entry name" value="ZF_RING_2"/>
    <property type="match status" value="1"/>
</dbReference>
<keyword evidence="2 4" id="KW-0863">Zinc-finger</keyword>
<name>A0A815IN77_ADIRI</name>
<protein>
    <recommendedName>
        <fullName evidence="7">RING-type domain-containing protein</fullName>
    </recommendedName>
</protein>
<dbReference type="GO" id="GO:0061630">
    <property type="term" value="F:ubiquitin protein ligase activity"/>
    <property type="evidence" value="ECO:0007669"/>
    <property type="project" value="TreeGrafter"/>
</dbReference>
<evidence type="ECO:0000256" key="5">
    <source>
        <dbReference type="SAM" id="Coils"/>
    </source>
</evidence>
<dbReference type="InterPro" id="IPR052639">
    <property type="entry name" value="TRAIP_ubiq-protein_ligase"/>
</dbReference>
<dbReference type="GO" id="GO:0090734">
    <property type="term" value="C:site of DNA damage"/>
    <property type="evidence" value="ECO:0007669"/>
    <property type="project" value="TreeGrafter"/>
</dbReference>
<dbReference type="Proteomes" id="UP000663828">
    <property type="component" value="Unassembled WGS sequence"/>
</dbReference>
<sequence>MNIACTICLDRFFLSSTISASPCGHLFHDKCLDRWIVDERKKTCPQCRTAITPKQILKKLYLMEPLCQTQMPSGGHDTSELLSRLETQETKVLECEQRCRKTLSDLQKSEERRLAFENDTTNLRRQLSEQSNKHQRMISERDTKIRMLMEQYKHADLSNKKDEQIKILQMKLNEYRNIDLIYKGLASTFKAELQKMIGSCQTVQDKDRLIEELIRYNVILKEEHSKMSEDKQDLIRNLDRITAQCEKMQLDKRQAIKRQTTSADNAKQELASVRQQLESYQSRINQLESLLLRNTSSDTQSPRSSDVTEKSHVRAQELKSRAVLDDESSKDDDTDSNMIDLTNIPEQTTFSTQQFATSSSAIDILHSIIQETTSSLDLPTMKKQKVRRLDDDEEENEDYLVRPIIRNQTNFQRTFNKFGGHSNPIIRRVSSTTFKSKPKLAKSRSTTTTARNNHKITTFFDLN</sequence>
<organism evidence="9 11">
    <name type="scientific">Adineta ricciae</name>
    <name type="common">Rotifer</name>
    <dbReference type="NCBI Taxonomy" id="249248"/>
    <lineage>
        <taxon>Eukaryota</taxon>
        <taxon>Metazoa</taxon>
        <taxon>Spiralia</taxon>
        <taxon>Gnathifera</taxon>
        <taxon>Rotifera</taxon>
        <taxon>Eurotatoria</taxon>
        <taxon>Bdelloidea</taxon>
        <taxon>Adinetida</taxon>
        <taxon>Adinetidae</taxon>
        <taxon>Adineta</taxon>
    </lineage>
</organism>
<dbReference type="GO" id="GO:0031297">
    <property type="term" value="P:replication fork processing"/>
    <property type="evidence" value="ECO:0007669"/>
    <property type="project" value="TreeGrafter"/>
</dbReference>
<evidence type="ECO:0000259" key="7">
    <source>
        <dbReference type="PROSITE" id="PS50089"/>
    </source>
</evidence>
<comment type="caution">
    <text evidence="9">The sequence shown here is derived from an EMBL/GenBank/DDBJ whole genome shotgun (WGS) entry which is preliminary data.</text>
</comment>
<dbReference type="EMBL" id="CAJNOJ010000284">
    <property type="protein sequence ID" value="CAF1368532.1"/>
    <property type="molecule type" value="Genomic_DNA"/>
</dbReference>
<dbReference type="GO" id="GO:0008270">
    <property type="term" value="F:zinc ion binding"/>
    <property type="evidence" value="ECO:0007669"/>
    <property type="project" value="UniProtKB-KW"/>
</dbReference>
<keyword evidence="10" id="KW-1185">Reference proteome</keyword>
<feature type="domain" description="RING-type" evidence="7">
    <location>
        <begin position="5"/>
        <end position="48"/>
    </location>
</feature>
<feature type="compositionally biased region" description="Acidic residues" evidence="6">
    <location>
        <begin position="325"/>
        <end position="335"/>
    </location>
</feature>
<dbReference type="SUPFAM" id="SSF57850">
    <property type="entry name" value="RING/U-box"/>
    <property type="match status" value="1"/>
</dbReference>
<dbReference type="Proteomes" id="UP000663852">
    <property type="component" value="Unassembled WGS sequence"/>
</dbReference>
<proteinExistence type="predicted"/>
<dbReference type="GO" id="GO:0016567">
    <property type="term" value="P:protein ubiquitination"/>
    <property type="evidence" value="ECO:0007669"/>
    <property type="project" value="TreeGrafter"/>
</dbReference>
<gene>
    <name evidence="9" type="ORF">EDS130_LOCUS34239</name>
    <name evidence="8" type="ORF">XAT740_LOCUS29000</name>
</gene>
<dbReference type="Pfam" id="PF13639">
    <property type="entry name" value="zf-RING_2"/>
    <property type="match status" value="1"/>
</dbReference>
<dbReference type="SMART" id="SM00184">
    <property type="entry name" value="RING"/>
    <property type="match status" value="1"/>
</dbReference>
<dbReference type="Gene3D" id="3.30.40.10">
    <property type="entry name" value="Zinc/RING finger domain, C3HC4 (zinc finger)"/>
    <property type="match status" value="1"/>
</dbReference>
<feature type="compositionally biased region" description="Polar residues" evidence="6">
    <location>
        <begin position="293"/>
        <end position="305"/>
    </location>
</feature>